<dbReference type="FunFam" id="3.40.190.290:FF:000001">
    <property type="entry name" value="Transcriptional regulator, LysR family"/>
    <property type="match status" value="1"/>
</dbReference>
<keyword evidence="4" id="KW-0804">Transcription</keyword>
<reference evidence="6 7" key="1">
    <citation type="submission" date="2017-08" db="EMBL/GenBank/DDBJ databases">
        <title>Draft Genome Sequence of Loktanella cinnabarina Strain XM1, Isolated from Coastal Surface Water.</title>
        <authorList>
            <person name="Ma R."/>
            <person name="Wang J."/>
            <person name="Wang Q."/>
            <person name="Ma Z."/>
            <person name="Li J."/>
            <person name="Chen L."/>
        </authorList>
    </citation>
    <scope>NUCLEOTIDE SEQUENCE [LARGE SCALE GENOMIC DNA]</scope>
    <source>
        <strain evidence="6 7">XM1</strain>
    </source>
</reference>
<evidence type="ECO:0000256" key="3">
    <source>
        <dbReference type="ARBA" id="ARBA00023125"/>
    </source>
</evidence>
<dbReference type="GO" id="GO:0003700">
    <property type="term" value="F:DNA-binding transcription factor activity"/>
    <property type="evidence" value="ECO:0007669"/>
    <property type="project" value="InterPro"/>
</dbReference>
<evidence type="ECO:0000313" key="7">
    <source>
        <dbReference type="Proteomes" id="UP000221860"/>
    </source>
</evidence>
<evidence type="ECO:0000256" key="2">
    <source>
        <dbReference type="ARBA" id="ARBA00023015"/>
    </source>
</evidence>
<sequence>MRYTLDEMETFLAVIELGTLTAAAARLNIAKSVVSKRVSDLERALGAALFRRQAGRITPTEAADRLAERLRPALAALTAATESAAWEMDGSIPLRGMLKISAPMTFGTQHLSTLIARFAARHPELEFRIDYDDRYHDLAQEGYDLGLRIGEVQDSALIRRKLCDDRMMVCASPAYLAARGTPETPGDLADHGCIGYAHMANARFWQFSEGGRTLSPVTRTRLTVNNGEAMRELAAGGLGIAMLPGFIAQPAIDRGALVPLLSGWDTRTLPIAAVWPPIRPVPAKLRAFVDFLAGELKDGAPWRPAPSAR</sequence>
<comment type="caution">
    <text evidence="6">The sequence shown here is derived from an EMBL/GenBank/DDBJ whole genome shotgun (WGS) entry which is preliminary data.</text>
</comment>
<dbReference type="SUPFAM" id="SSF53850">
    <property type="entry name" value="Periplasmic binding protein-like II"/>
    <property type="match status" value="1"/>
</dbReference>
<dbReference type="Pfam" id="PF03466">
    <property type="entry name" value="LysR_substrate"/>
    <property type="match status" value="1"/>
</dbReference>
<dbReference type="AlphaFoldDB" id="A0A2G1MDT2"/>
<dbReference type="CDD" id="cd08422">
    <property type="entry name" value="PBP2_CrgA_like"/>
    <property type="match status" value="1"/>
</dbReference>
<feature type="domain" description="HTH lysR-type" evidence="5">
    <location>
        <begin position="1"/>
        <end position="60"/>
    </location>
</feature>
<evidence type="ECO:0000259" key="5">
    <source>
        <dbReference type="PROSITE" id="PS50931"/>
    </source>
</evidence>
<evidence type="ECO:0000256" key="1">
    <source>
        <dbReference type="ARBA" id="ARBA00009437"/>
    </source>
</evidence>
<dbReference type="Pfam" id="PF00126">
    <property type="entry name" value="HTH_1"/>
    <property type="match status" value="1"/>
</dbReference>
<keyword evidence="2" id="KW-0805">Transcription regulation</keyword>
<comment type="similarity">
    <text evidence="1">Belongs to the LysR transcriptional regulatory family.</text>
</comment>
<dbReference type="Proteomes" id="UP000221860">
    <property type="component" value="Unassembled WGS sequence"/>
</dbReference>
<dbReference type="GO" id="GO:0043565">
    <property type="term" value="F:sequence-specific DNA binding"/>
    <property type="evidence" value="ECO:0007669"/>
    <property type="project" value="TreeGrafter"/>
</dbReference>
<proteinExistence type="inferred from homology"/>
<dbReference type="InterPro" id="IPR005119">
    <property type="entry name" value="LysR_subst-bd"/>
</dbReference>
<dbReference type="SUPFAM" id="SSF46785">
    <property type="entry name" value="Winged helix' DNA-binding domain"/>
    <property type="match status" value="1"/>
</dbReference>
<dbReference type="PANTHER" id="PTHR30537">
    <property type="entry name" value="HTH-TYPE TRANSCRIPTIONAL REGULATOR"/>
    <property type="match status" value="1"/>
</dbReference>
<keyword evidence="3" id="KW-0238">DNA-binding</keyword>
<dbReference type="InterPro" id="IPR058163">
    <property type="entry name" value="LysR-type_TF_proteobact-type"/>
</dbReference>
<name>A0A2G1MDT2_9RHOB</name>
<evidence type="ECO:0000256" key="4">
    <source>
        <dbReference type="ARBA" id="ARBA00023163"/>
    </source>
</evidence>
<evidence type="ECO:0000313" key="6">
    <source>
        <dbReference type="EMBL" id="PHP26894.1"/>
    </source>
</evidence>
<dbReference type="InterPro" id="IPR036388">
    <property type="entry name" value="WH-like_DNA-bd_sf"/>
</dbReference>
<dbReference type="Gene3D" id="3.40.190.290">
    <property type="match status" value="1"/>
</dbReference>
<dbReference type="OrthoDB" id="9813056at2"/>
<dbReference type="InterPro" id="IPR000847">
    <property type="entry name" value="LysR_HTH_N"/>
</dbReference>
<dbReference type="PANTHER" id="PTHR30537:SF81">
    <property type="entry name" value="TRANSCRIPTIONAL REGULATOR-RELATED"/>
    <property type="match status" value="1"/>
</dbReference>
<dbReference type="InterPro" id="IPR036390">
    <property type="entry name" value="WH_DNA-bd_sf"/>
</dbReference>
<gene>
    <name evidence="6" type="ORF">CJ301_13705</name>
</gene>
<organism evidence="6 7">
    <name type="scientific">Limimaricola cinnabarinus</name>
    <dbReference type="NCBI Taxonomy" id="1125964"/>
    <lineage>
        <taxon>Bacteria</taxon>
        <taxon>Pseudomonadati</taxon>
        <taxon>Pseudomonadota</taxon>
        <taxon>Alphaproteobacteria</taxon>
        <taxon>Rhodobacterales</taxon>
        <taxon>Paracoccaceae</taxon>
        <taxon>Limimaricola</taxon>
    </lineage>
</organism>
<dbReference type="GO" id="GO:0006351">
    <property type="term" value="P:DNA-templated transcription"/>
    <property type="evidence" value="ECO:0007669"/>
    <property type="project" value="TreeGrafter"/>
</dbReference>
<dbReference type="EMBL" id="NQWH01000023">
    <property type="protein sequence ID" value="PHP26894.1"/>
    <property type="molecule type" value="Genomic_DNA"/>
</dbReference>
<dbReference type="PRINTS" id="PR00039">
    <property type="entry name" value="HTHLYSR"/>
</dbReference>
<dbReference type="Gene3D" id="1.10.10.10">
    <property type="entry name" value="Winged helix-like DNA-binding domain superfamily/Winged helix DNA-binding domain"/>
    <property type="match status" value="1"/>
</dbReference>
<keyword evidence="7" id="KW-1185">Reference proteome</keyword>
<accession>A0A2G1MDT2</accession>
<dbReference type="PROSITE" id="PS50931">
    <property type="entry name" value="HTH_LYSR"/>
    <property type="match status" value="1"/>
</dbReference>
<dbReference type="RefSeq" id="WP_099277954.1">
    <property type="nucleotide sequence ID" value="NZ_KZ304966.1"/>
</dbReference>
<protein>
    <submittedName>
        <fullName evidence="6">LysR family transcriptional regulator</fullName>
    </submittedName>
</protein>